<evidence type="ECO:0000313" key="4">
    <source>
        <dbReference type="Proteomes" id="UP000305654"/>
    </source>
</evidence>
<dbReference type="InterPro" id="IPR038109">
    <property type="entry name" value="DNA_bind_recomb_sf"/>
</dbReference>
<gene>
    <name evidence="3" type="ORF">FE263_21810</name>
</gene>
<dbReference type="AlphaFoldDB" id="A0A5R9IYV8"/>
<proteinExistence type="predicted"/>
<comment type="caution">
    <text evidence="3">The sequence shown here is derived from an EMBL/GenBank/DDBJ whole genome shotgun (WGS) entry which is preliminary data.</text>
</comment>
<evidence type="ECO:0000313" key="3">
    <source>
        <dbReference type="EMBL" id="TLU70482.1"/>
    </source>
</evidence>
<dbReference type="EMBL" id="VCDI01000019">
    <property type="protein sequence ID" value="TLU70482.1"/>
    <property type="molecule type" value="Genomic_DNA"/>
</dbReference>
<keyword evidence="4" id="KW-1185">Reference proteome</keyword>
<sequence>MPTDIPSCASQPWSDGERIVGGRQVHSDQPEVVRRICRANADGRSPKRIALDLNAASIAGPRGGASSASTINGDSRRGTGIPNNELYIGRLIWNRLTYAKDPDTGRRRSRLRTGQEQVATAVPDLRIIDDTL</sequence>
<feature type="region of interest" description="Disordered" evidence="1">
    <location>
        <begin position="60"/>
        <end position="80"/>
    </location>
</feature>
<dbReference type="GO" id="GO:0003677">
    <property type="term" value="F:DNA binding"/>
    <property type="evidence" value="ECO:0007669"/>
    <property type="project" value="InterPro"/>
</dbReference>
<dbReference type="Proteomes" id="UP000305654">
    <property type="component" value="Unassembled WGS sequence"/>
</dbReference>
<accession>A0A5R9IYV8</accession>
<protein>
    <recommendedName>
        <fullName evidence="2">Recombinase domain-containing protein</fullName>
    </recommendedName>
</protein>
<evidence type="ECO:0000256" key="1">
    <source>
        <dbReference type="SAM" id="MobiDB-lite"/>
    </source>
</evidence>
<reference evidence="3 4" key="1">
    <citation type="submission" date="2019-05" db="EMBL/GenBank/DDBJ databases">
        <authorList>
            <person name="Pankratov T."/>
            <person name="Grouzdev D."/>
        </authorList>
    </citation>
    <scope>NUCLEOTIDE SEQUENCE [LARGE SCALE GENOMIC DNA]</scope>
    <source>
        <strain evidence="3 4">KEBCLARHB70R</strain>
    </source>
</reference>
<dbReference type="OrthoDB" id="9791494at2"/>
<evidence type="ECO:0000259" key="2">
    <source>
        <dbReference type="Pfam" id="PF07508"/>
    </source>
</evidence>
<dbReference type="GO" id="GO:0000150">
    <property type="term" value="F:DNA strand exchange activity"/>
    <property type="evidence" value="ECO:0007669"/>
    <property type="project" value="InterPro"/>
</dbReference>
<organism evidence="3 4">
    <name type="scientific">Lichenicoccus roseus</name>
    <dbReference type="NCBI Taxonomy" id="2683649"/>
    <lineage>
        <taxon>Bacteria</taxon>
        <taxon>Pseudomonadati</taxon>
        <taxon>Pseudomonadota</taxon>
        <taxon>Alphaproteobacteria</taxon>
        <taxon>Acetobacterales</taxon>
        <taxon>Acetobacteraceae</taxon>
        <taxon>Lichenicoccus</taxon>
    </lineage>
</organism>
<feature type="domain" description="Recombinase" evidence="2">
    <location>
        <begin position="29"/>
        <end position="131"/>
    </location>
</feature>
<dbReference type="Pfam" id="PF07508">
    <property type="entry name" value="Recombinase"/>
    <property type="match status" value="1"/>
</dbReference>
<dbReference type="InterPro" id="IPR011109">
    <property type="entry name" value="DNA_bind_recombinase_dom"/>
</dbReference>
<dbReference type="Gene3D" id="3.90.1750.20">
    <property type="entry name" value="Putative Large Serine Recombinase, Chain B, Domain 2"/>
    <property type="match status" value="1"/>
</dbReference>
<name>A0A5R9IYV8_9PROT</name>